<gene>
    <name evidence="2" type="ORF">DLD82_01295</name>
</gene>
<dbReference type="OrthoDB" id="359241at2157"/>
<comment type="caution">
    <text evidence="2">The sequence shown here is derived from an EMBL/GenBank/DDBJ whole genome shotgun (WGS) entry which is preliminary data.</text>
</comment>
<accession>A0A2V2NIB3</accession>
<dbReference type="Pfam" id="PF05168">
    <property type="entry name" value="HEPN"/>
    <property type="match status" value="1"/>
</dbReference>
<dbReference type="Proteomes" id="UP000245934">
    <property type="component" value="Unassembled WGS sequence"/>
</dbReference>
<dbReference type="InterPro" id="IPR007842">
    <property type="entry name" value="HEPN_dom"/>
</dbReference>
<dbReference type="SMART" id="SM00748">
    <property type="entry name" value="HEPN"/>
    <property type="match status" value="1"/>
</dbReference>
<evidence type="ECO:0000313" key="3">
    <source>
        <dbReference type="Proteomes" id="UP000245934"/>
    </source>
</evidence>
<reference evidence="2 3" key="1">
    <citation type="submission" date="2018-05" db="EMBL/GenBank/DDBJ databases">
        <title>Draft genome of Methanospirillum stamsii Pt1.</title>
        <authorList>
            <person name="Dueholm M.S."/>
            <person name="Nielsen P.H."/>
            <person name="Bakmann L.F."/>
            <person name="Otzen D.E."/>
        </authorList>
    </citation>
    <scope>NUCLEOTIDE SEQUENCE [LARGE SCALE GENOMIC DNA]</scope>
    <source>
        <strain evidence="2 3">Pt1</strain>
    </source>
</reference>
<evidence type="ECO:0000259" key="1">
    <source>
        <dbReference type="PROSITE" id="PS50910"/>
    </source>
</evidence>
<keyword evidence="2" id="KW-0238">DNA-binding</keyword>
<sequence>MKALSQFLGGEAWGHSVEKLMAVLDDSLEISHELLYHAKRLDRLYIISRYPDGLIYGTPHEHFTREDAEAAISSAGTILRFSQNILDSPIIISANYQVKQKLITYRVL</sequence>
<dbReference type="Gene3D" id="1.20.120.330">
    <property type="entry name" value="Nucleotidyltransferases domain 2"/>
    <property type="match status" value="1"/>
</dbReference>
<proteinExistence type="predicted"/>
<name>A0A2V2NIB3_9EURY</name>
<protein>
    <submittedName>
        <fullName evidence="2">DNA-binding protein</fullName>
    </submittedName>
</protein>
<dbReference type="GO" id="GO:0003677">
    <property type="term" value="F:DNA binding"/>
    <property type="evidence" value="ECO:0007669"/>
    <property type="project" value="UniProtKB-KW"/>
</dbReference>
<dbReference type="PROSITE" id="PS50910">
    <property type="entry name" value="HEPN"/>
    <property type="match status" value="1"/>
</dbReference>
<dbReference type="SUPFAM" id="SSF81593">
    <property type="entry name" value="Nucleotidyltransferase substrate binding subunit/domain"/>
    <property type="match status" value="1"/>
</dbReference>
<dbReference type="GeneID" id="97609249"/>
<organism evidence="2 3">
    <name type="scientific">Methanospirillum stamsii</name>
    <dbReference type="NCBI Taxonomy" id="1277351"/>
    <lineage>
        <taxon>Archaea</taxon>
        <taxon>Methanobacteriati</taxon>
        <taxon>Methanobacteriota</taxon>
        <taxon>Stenosarchaea group</taxon>
        <taxon>Methanomicrobia</taxon>
        <taxon>Methanomicrobiales</taxon>
        <taxon>Methanospirillaceae</taxon>
        <taxon>Methanospirillum</taxon>
    </lineage>
</organism>
<feature type="domain" description="HEPN" evidence="1">
    <location>
        <begin position="1"/>
        <end position="78"/>
    </location>
</feature>
<evidence type="ECO:0000313" key="2">
    <source>
        <dbReference type="EMBL" id="PWR76157.1"/>
    </source>
</evidence>
<dbReference type="AlphaFoldDB" id="A0A2V2NIB3"/>
<dbReference type="RefSeq" id="WP_109939292.1">
    <property type="nucleotide sequence ID" value="NZ_CP176366.1"/>
</dbReference>
<keyword evidence="3" id="KW-1185">Reference proteome</keyword>
<dbReference type="EMBL" id="QGMZ01000004">
    <property type="protein sequence ID" value="PWR76157.1"/>
    <property type="molecule type" value="Genomic_DNA"/>
</dbReference>